<dbReference type="Pfam" id="PF07799">
    <property type="entry name" value="DUF1643"/>
    <property type="match status" value="1"/>
</dbReference>
<gene>
    <name evidence="1" type="ORF">ACFO3Q_02835</name>
</gene>
<reference evidence="2" key="1">
    <citation type="journal article" date="2019" name="Int. J. Syst. Evol. Microbiol.">
        <title>The Global Catalogue of Microorganisms (GCM) 10K type strain sequencing project: providing services to taxonomists for standard genome sequencing and annotation.</title>
        <authorList>
            <consortium name="The Broad Institute Genomics Platform"/>
            <consortium name="The Broad Institute Genome Sequencing Center for Infectious Disease"/>
            <person name="Wu L."/>
            <person name="Ma J."/>
        </authorList>
    </citation>
    <scope>NUCLEOTIDE SEQUENCE [LARGE SCALE GENOMIC DNA]</scope>
    <source>
        <strain evidence="2">CGMCC 1.13574</strain>
    </source>
</reference>
<comment type="caution">
    <text evidence="1">The sequence shown here is derived from an EMBL/GenBank/DDBJ whole genome shotgun (WGS) entry which is preliminary data.</text>
</comment>
<protein>
    <submittedName>
        <fullName evidence="1">DUF1643 domain-containing protein</fullName>
    </submittedName>
</protein>
<sequence length="166" mass="18516">MADVISRSAELSPCGRYRYTLTRTLPGLFAGSGTCCFVMLNPSVADHTVDDQTIRQCLGFTQHWGFGRLLVVNLFAWRATLPRDMLAAIDPVGPAADAWILRAAREADLIVCAWGEHGRHRGRGEAVRQLLAGAGHRLHHLGLTATHRQPRHPLYLARETRLEEWT</sequence>
<name>A0ABV9NJ93_9GAMM</name>
<evidence type="ECO:0000313" key="1">
    <source>
        <dbReference type="EMBL" id="MFC4727103.1"/>
    </source>
</evidence>
<dbReference type="Proteomes" id="UP001595892">
    <property type="component" value="Unassembled WGS sequence"/>
</dbReference>
<dbReference type="EMBL" id="JBHSGG010000003">
    <property type="protein sequence ID" value="MFC4727103.1"/>
    <property type="molecule type" value="Genomic_DNA"/>
</dbReference>
<accession>A0ABV9NJ93</accession>
<organism evidence="1 2">
    <name type="scientific">Coralloluteibacterium thermophilum</name>
    <dbReference type="NCBI Taxonomy" id="2707049"/>
    <lineage>
        <taxon>Bacteria</taxon>
        <taxon>Pseudomonadati</taxon>
        <taxon>Pseudomonadota</taxon>
        <taxon>Gammaproteobacteria</taxon>
        <taxon>Lysobacterales</taxon>
        <taxon>Lysobacteraceae</taxon>
        <taxon>Coralloluteibacterium</taxon>
    </lineage>
</organism>
<dbReference type="RefSeq" id="WP_377003104.1">
    <property type="nucleotide sequence ID" value="NZ_JBHSGG010000003.1"/>
</dbReference>
<proteinExistence type="predicted"/>
<dbReference type="InterPro" id="IPR012441">
    <property type="entry name" value="DUF1643"/>
</dbReference>
<keyword evidence="2" id="KW-1185">Reference proteome</keyword>
<evidence type="ECO:0000313" key="2">
    <source>
        <dbReference type="Proteomes" id="UP001595892"/>
    </source>
</evidence>